<sequence length="109" mass="12760">MYSHVSYIQSSIIQLFHSPHMFCVRTILVPCITHFVSLIKTNMFRSIFCWVEQFSMTASYKEDEPMSLKWPLIIHFTVTMVATQSHDISYTLCRVGGFVTTKYHEKINC</sequence>
<organism evidence="1 2">
    <name type="scientific">Ridgeia piscesae</name>
    <name type="common">Tubeworm</name>
    <dbReference type="NCBI Taxonomy" id="27915"/>
    <lineage>
        <taxon>Eukaryota</taxon>
        <taxon>Metazoa</taxon>
        <taxon>Spiralia</taxon>
        <taxon>Lophotrochozoa</taxon>
        <taxon>Annelida</taxon>
        <taxon>Polychaeta</taxon>
        <taxon>Sedentaria</taxon>
        <taxon>Canalipalpata</taxon>
        <taxon>Sabellida</taxon>
        <taxon>Siboglinidae</taxon>
        <taxon>Ridgeia</taxon>
    </lineage>
</organism>
<proteinExistence type="predicted"/>
<accession>A0AAD9UKM2</accession>
<name>A0AAD9UKM2_RIDPI</name>
<reference evidence="1" key="1">
    <citation type="journal article" date="2023" name="Mol. Biol. Evol.">
        <title>Third-Generation Sequencing Reveals the Adaptive Role of the Epigenome in Three Deep-Sea Polychaetes.</title>
        <authorList>
            <person name="Perez M."/>
            <person name="Aroh O."/>
            <person name="Sun Y."/>
            <person name="Lan Y."/>
            <person name="Juniper S.K."/>
            <person name="Young C.R."/>
            <person name="Angers B."/>
            <person name="Qian P.Y."/>
        </authorList>
    </citation>
    <scope>NUCLEOTIDE SEQUENCE</scope>
    <source>
        <strain evidence="1">R07B-5</strain>
    </source>
</reference>
<gene>
    <name evidence="1" type="ORF">NP493_18g04017</name>
</gene>
<dbReference type="AlphaFoldDB" id="A0AAD9UKM2"/>
<dbReference type="EMBL" id="JAODUO010000018">
    <property type="protein sequence ID" value="KAK2193014.1"/>
    <property type="molecule type" value="Genomic_DNA"/>
</dbReference>
<comment type="caution">
    <text evidence="1">The sequence shown here is derived from an EMBL/GenBank/DDBJ whole genome shotgun (WGS) entry which is preliminary data.</text>
</comment>
<evidence type="ECO:0000313" key="2">
    <source>
        <dbReference type="Proteomes" id="UP001209878"/>
    </source>
</evidence>
<keyword evidence="2" id="KW-1185">Reference proteome</keyword>
<evidence type="ECO:0000313" key="1">
    <source>
        <dbReference type="EMBL" id="KAK2193014.1"/>
    </source>
</evidence>
<protein>
    <submittedName>
        <fullName evidence="1">Uncharacterized protein</fullName>
    </submittedName>
</protein>
<dbReference type="Proteomes" id="UP001209878">
    <property type="component" value="Unassembled WGS sequence"/>
</dbReference>